<dbReference type="PROSITE" id="PS51318">
    <property type="entry name" value="TAT"/>
    <property type="match status" value="1"/>
</dbReference>
<proteinExistence type="predicted"/>
<feature type="compositionally biased region" description="Acidic residues" evidence="1">
    <location>
        <begin position="71"/>
        <end position="82"/>
    </location>
</feature>
<feature type="compositionally biased region" description="Basic and acidic residues" evidence="1">
    <location>
        <begin position="40"/>
        <end position="70"/>
    </location>
</feature>
<name>A0A1G6QR05_9EURY</name>
<reference evidence="2 3" key="1">
    <citation type="submission" date="2016-10" db="EMBL/GenBank/DDBJ databases">
        <authorList>
            <person name="Varghese N."/>
            <person name="Submissions S."/>
        </authorList>
    </citation>
    <scope>NUCLEOTIDE SEQUENCE [LARGE SCALE GENOMIC DNA]</scope>
    <source>
        <strain evidence="2 3">CDM_1</strain>
    </source>
</reference>
<sequence length="285" mass="30127">MSDDTDSSRPTIDRRSILVSGGTTLAGLGTLAAVQTAAAQRDHEWPAGGSHGEHGHSDREHAQDREHADGDQDYEDQQTVTDDTETIEITIPAAWSDVDTTPANIGPSIWAATDLDAFIASWDVPGIEVYVTTELGSDLEDALDQYLEELDVGEQCADGGQQLFRTAEYVFLSQLFAQCGDSETVFLAMAGAPVDDSAGELPGGNTTADQQMMQNETPRGNATPSGVPGPGFPGGAQSDVSDDQIPSDAPYVILFGAQIVTERDARAVVTALDSLEAQEPDTENA</sequence>
<dbReference type="AlphaFoldDB" id="A0A1G6QR05"/>
<organism evidence="2 3">
    <name type="scientific">Natrinema hispanicum</name>
    <dbReference type="NCBI Taxonomy" id="392421"/>
    <lineage>
        <taxon>Archaea</taxon>
        <taxon>Methanobacteriati</taxon>
        <taxon>Methanobacteriota</taxon>
        <taxon>Stenosarchaea group</taxon>
        <taxon>Halobacteria</taxon>
        <taxon>Halobacteriales</taxon>
        <taxon>Natrialbaceae</taxon>
        <taxon>Natrinema</taxon>
    </lineage>
</organism>
<evidence type="ECO:0000256" key="1">
    <source>
        <dbReference type="SAM" id="MobiDB-lite"/>
    </source>
</evidence>
<dbReference type="RefSeq" id="WP_149782328.1">
    <property type="nucleotide sequence ID" value="NZ_FMZP01000009.1"/>
</dbReference>
<feature type="compositionally biased region" description="Polar residues" evidence="1">
    <location>
        <begin position="204"/>
        <end position="223"/>
    </location>
</feature>
<accession>A0A1G6QR05</accession>
<dbReference type="InterPro" id="IPR006311">
    <property type="entry name" value="TAT_signal"/>
</dbReference>
<dbReference type="EMBL" id="FMZP01000009">
    <property type="protein sequence ID" value="SDC94691.1"/>
    <property type="molecule type" value="Genomic_DNA"/>
</dbReference>
<feature type="region of interest" description="Disordered" evidence="1">
    <location>
        <begin position="197"/>
        <end position="244"/>
    </location>
</feature>
<gene>
    <name evidence="2" type="ORF">SAMN05192552_1009143</name>
</gene>
<evidence type="ECO:0000313" key="3">
    <source>
        <dbReference type="Proteomes" id="UP000324021"/>
    </source>
</evidence>
<protein>
    <submittedName>
        <fullName evidence="2">Uncharacterized protein</fullName>
    </submittedName>
</protein>
<evidence type="ECO:0000313" key="2">
    <source>
        <dbReference type="EMBL" id="SDC94691.1"/>
    </source>
</evidence>
<feature type="region of interest" description="Disordered" evidence="1">
    <location>
        <begin position="35"/>
        <end position="82"/>
    </location>
</feature>
<dbReference type="Proteomes" id="UP000324021">
    <property type="component" value="Unassembled WGS sequence"/>
</dbReference>